<feature type="region of interest" description="Disordered" evidence="1">
    <location>
        <begin position="1"/>
        <end position="79"/>
    </location>
</feature>
<feature type="region of interest" description="Disordered" evidence="1">
    <location>
        <begin position="123"/>
        <end position="230"/>
    </location>
</feature>
<gene>
    <name evidence="2" type="ORF">EWM64_g5905</name>
</gene>
<protein>
    <submittedName>
        <fullName evidence="2">Uncharacterized protein</fullName>
    </submittedName>
</protein>
<reference evidence="2 3" key="1">
    <citation type="submission" date="2019-02" db="EMBL/GenBank/DDBJ databases">
        <title>Genome sequencing of the rare red list fungi Hericium alpestre (H. flagellum).</title>
        <authorList>
            <person name="Buettner E."/>
            <person name="Kellner H."/>
        </authorList>
    </citation>
    <scope>NUCLEOTIDE SEQUENCE [LARGE SCALE GENOMIC DNA]</scope>
    <source>
        <strain evidence="2 3">DSM 108284</strain>
    </source>
</reference>
<evidence type="ECO:0000313" key="3">
    <source>
        <dbReference type="Proteomes" id="UP000298061"/>
    </source>
</evidence>
<dbReference type="OrthoDB" id="2800032at2759"/>
<organism evidence="2 3">
    <name type="scientific">Hericium alpestre</name>
    <dbReference type="NCBI Taxonomy" id="135208"/>
    <lineage>
        <taxon>Eukaryota</taxon>
        <taxon>Fungi</taxon>
        <taxon>Dikarya</taxon>
        <taxon>Basidiomycota</taxon>
        <taxon>Agaricomycotina</taxon>
        <taxon>Agaricomycetes</taxon>
        <taxon>Russulales</taxon>
        <taxon>Hericiaceae</taxon>
        <taxon>Hericium</taxon>
    </lineage>
</organism>
<feature type="compositionally biased region" description="Basic residues" evidence="1">
    <location>
        <begin position="1"/>
        <end position="12"/>
    </location>
</feature>
<proteinExistence type="predicted"/>
<feature type="region of interest" description="Disordered" evidence="1">
    <location>
        <begin position="250"/>
        <end position="349"/>
    </location>
</feature>
<evidence type="ECO:0000256" key="1">
    <source>
        <dbReference type="SAM" id="MobiDB-lite"/>
    </source>
</evidence>
<keyword evidence="3" id="KW-1185">Reference proteome</keyword>
<name>A0A4Y9ZVL8_9AGAM</name>
<accession>A0A4Y9ZVL8</accession>
<comment type="caution">
    <text evidence="2">The sequence shown here is derived from an EMBL/GenBank/DDBJ whole genome shotgun (WGS) entry which is preliminary data.</text>
</comment>
<dbReference type="EMBL" id="SFCI01000747">
    <property type="protein sequence ID" value="TFY78107.1"/>
    <property type="molecule type" value="Genomic_DNA"/>
</dbReference>
<dbReference type="STRING" id="135208.A0A4Y9ZVL8"/>
<feature type="compositionally biased region" description="Basic residues" evidence="1">
    <location>
        <begin position="171"/>
        <end position="184"/>
    </location>
</feature>
<feature type="compositionally biased region" description="Polar residues" evidence="1">
    <location>
        <begin position="272"/>
        <end position="284"/>
    </location>
</feature>
<dbReference type="Proteomes" id="UP000298061">
    <property type="component" value="Unassembled WGS sequence"/>
</dbReference>
<sequence>MAPRKPALKKRKKPEDDHPFGTDSEPEDKSADQAQPTHALPRKPPKQPIYPDPSSIKTRLRTGNNPHPTNSAGIYKRTKADINTQMAAKNAVKDACMKEIEGRLARAKEMQAAAIRSLADLEDKQAQDDLEEASYDSWPQTPNHSDEELELPGSEAESEVDDNPTEAKSGGKAKKPTARERRKTRAEEVRNEITQARKIPASAKHDSAATNLHRADTNPVKRAKISKDDKEDFDHEWWNFIRNRTAKKALTKSMGGLSIRDSTPSPREKEGSMSTLSWRQTSAQENRDELSTEGGPGFTDNDVTSSRPSPSEPFRAGRSTQLKSNKDALESESLPLSGRGRSQAANATRRSDVGIAAVIRVKSEGNVGESRSQGSLPTWIHGIYKEELLPTLVTYFGAESDPWELGGKDGKLFSSILKKIVGELCPSQHYEPVRSGADTLYTVSRQAILDLRRKFQATAITLVRKEVKSRQD</sequence>
<feature type="compositionally biased region" description="Polar residues" evidence="1">
    <location>
        <begin position="55"/>
        <end position="72"/>
    </location>
</feature>
<dbReference type="AlphaFoldDB" id="A0A4Y9ZVL8"/>
<evidence type="ECO:0000313" key="2">
    <source>
        <dbReference type="EMBL" id="TFY78107.1"/>
    </source>
</evidence>